<proteinExistence type="predicted"/>
<dbReference type="AlphaFoldDB" id="A0AAQ4EPI7"/>
<comment type="caution">
    <text evidence="1">The sequence shown here is derived from an EMBL/GenBank/DDBJ whole genome shotgun (WGS) entry which is preliminary data.</text>
</comment>
<gene>
    <name evidence="1" type="ORF">V5799_029985</name>
</gene>
<sequence length="53" mass="6428">MFMMNRNHEWSSQCLMSYREAQHYFTTTRKCKSLNSHLTLTLNSYPREKNKLA</sequence>
<name>A0AAQ4EPI7_AMBAM</name>
<keyword evidence="2" id="KW-1185">Reference proteome</keyword>
<accession>A0AAQ4EPI7</accession>
<dbReference type="EMBL" id="JARKHS020012675">
    <property type="protein sequence ID" value="KAK8776659.1"/>
    <property type="molecule type" value="Genomic_DNA"/>
</dbReference>
<reference evidence="1 2" key="1">
    <citation type="journal article" date="2023" name="Arcadia Sci">
        <title>De novo assembly of a long-read Amblyomma americanum tick genome.</title>
        <authorList>
            <person name="Chou S."/>
            <person name="Poskanzer K.E."/>
            <person name="Rollins M."/>
            <person name="Thuy-Boun P.S."/>
        </authorList>
    </citation>
    <scope>NUCLEOTIDE SEQUENCE [LARGE SCALE GENOMIC DNA]</scope>
    <source>
        <strain evidence="1">F_SG_1</strain>
        <tissue evidence="1">Salivary glands</tissue>
    </source>
</reference>
<evidence type="ECO:0000313" key="2">
    <source>
        <dbReference type="Proteomes" id="UP001321473"/>
    </source>
</evidence>
<dbReference type="Proteomes" id="UP001321473">
    <property type="component" value="Unassembled WGS sequence"/>
</dbReference>
<feature type="non-terminal residue" evidence="1">
    <location>
        <position position="53"/>
    </location>
</feature>
<evidence type="ECO:0000313" key="1">
    <source>
        <dbReference type="EMBL" id="KAK8776659.1"/>
    </source>
</evidence>
<protein>
    <submittedName>
        <fullName evidence="1">Uncharacterized protein</fullName>
    </submittedName>
</protein>
<organism evidence="1 2">
    <name type="scientific">Amblyomma americanum</name>
    <name type="common">Lone star tick</name>
    <dbReference type="NCBI Taxonomy" id="6943"/>
    <lineage>
        <taxon>Eukaryota</taxon>
        <taxon>Metazoa</taxon>
        <taxon>Ecdysozoa</taxon>
        <taxon>Arthropoda</taxon>
        <taxon>Chelicerata</taxon>
        <taxon>Arachnida</taxon>
        <taxon>Acari</taxon>
        <taxon>Parasitiformes</taxon>
        <taxon>Ixodida</taxon>
        <taxon>Ixodoidea</taxon>
        <taxon>Ixodidae</taxon>
        <taxon>Amblyomminae</taxon>
        <taxon>Amblyomma</taxon>
    </lineage>
</organism>